<evidence type="ECO:0000313" key="1">
    <source>
        <dbReference type="EMBL" id="TFK66784.1"/>
    </source>
</evidence>
<accession>A0ACD3ANG0</accession>
<protein>
    <submittedName>
        <fullName evidence="1">Uncharacterized protein</fullName>
    </submittedName>
</protein>
<dbReference type="EMBL" id="ML208394">
    <property type="protein sequence ID" value="TFK66784.1"/>
    <property type="molecule type" value="Genomic_DNA"/>
</dbReference>
<sequence>MGSRYDKASSSWSERIAEEIDQRRRTRSARRTEHKRAAKELEVQGNRFLEAGNYNKAIERFEAALKSFGSRDPLWLNITKAHIRLKNWSDAEVAATCALKYNPRRTEARYLRGVARKELGRYTAAIGDLEAVEYESAEFFDARKALEDAKRECPPSQYPATANDLWPSIKHEAIDETEPDSDTSDCLHIGDYEPCQRYNHKTCPFGTRCYHSHAPDERSWRDERGKNVCIHFLMGYCRFSDGRCKYTHVEDYLPTSGWWSRPDRVDYVWARFQVADRHDRSKPKTLIRQILHGPLPTWFWKDDDAESDSDRSESKSSWAPDLAPVTPPPTQHFILVLVLERVDDFLEDYSHLVSALKSEVKVIIASDSAAALSHIESPSCVGIFVGDVGITRHDNRALLAKFVSYVKKGGTGVVGATFGTFVSDKDAQAFFNDALGLTWKLGSYFRTTFFLNAPNDIVQLNPSLPTSYSMKALHLSGLKPGEAVYHQPDEDEAPVVSTTVGEGRLAYIGDVNGEVGATKTVLALLGLLDSPHPPLTPTPIATEPAQVDLHSFAKPKGASKPFIMILSQGWEESFEAHCSELFSLLKEKVEVLHGLSIDRVLDLLPSPGLTGIFVTSPHILEKENSPLVPALGAYIKSGGILVFGGLFSARVRYDKFTDFIRNLSGFSWSIAANTSSSLAPNGKHALSTKSATLPQNLHTKAIFISGITPDMALYLPVKGEQYYEPLDQASMAPIVYAKCGGGWLGIVGDVNWGKENAQIVLAMLGLKEH</sequence>
<name>A0ACD3ANG0_9AGAR</name>
<organism evidence="1 2">
    <name type="scientific">Pluteus cervinus</name>
    <dbReference type="NCBI Taxonomy" id="181527"/>
    <lineage>
        <taxon>Eukaryota</taxon>
        <taxon>Fungi</taxon>
        <taxon>Dikarya</taxon>
        <taxon>Basidiomycota</taxon>
        <taxon>Agaricomycotina</taxon>
        <taxon>Agaricomycetes</taxon>
        <taxon>Agaricomycetidae</taxon>
        <taxon>Agaricales</taxon>
        <taxon>Pluteineae</taxon>
        <taxon>Pluteaceae</taxon>
        <taxon>Pluteus</taxon>
    </lineage>
</organism>
<keyword evidence="2" id="KW-1185">Reference proteome</keyword>
<evidence type="ECO:0000313" key="2">
    <source>
        <dbReference type="Proteomes" id="UP000308600"/>
    </source>
</evidence>
<reference evidence="1 2" key="1">
    <citation type="journal article" date="2019" name="Nat. Ecol. Evol.">
        <title>Megaphylogeny resolves global patterns of mushroom evolution.</title>
        <authorList>
            <person name="Varga T."/>
            <person name="Krizsan K."/>
            <person name="Foldi C."/>
            <person name="Dima B."/>
            <person name="Sanchez-Garcia M."/>
            <person name="Sanchez-Ramirez S."/>
            <person name="Szollosi G.J."/>
            <person name="Szarkandi J.G."/>
            <person name="Papp V."/>
            <person name="Albert L."/>
            <person name="Andreopoulos W."/>
            <person name="Angelini C."/>
            <person name="Antonin V."/>
            <person name="Barry K.W."/>
            <person name="Bougher N.L."/>
            <person name="Buchanan P."/>
            <person name="Buyck B."/>
            <person name="Bense V."/>
            <person name="Catcheside P."/>
            <person name="Chovatia M."/>
            <person name="Cooper J."/>
            <person name="Damon W."/>
            <person name="Desjardin D."/>
            <person name="Finy P."/>
            <person name="Geml J."/>
            <person name="Haridas S."/>
            <person name="Hughes K."/>
            <person name="Justo A."/>
            <person name="Karasinski D."/>
            <person name="Kautmanova I."/>
            <person name="Kiss B."/>
            <person name="Kocsube S."/>
            <person name="Kotiranta H."/>
            <person name="LaButti K.M."/>
            <person name="Lechner B.E."/>
            <person name="Liimatainen K."/>
            <person name="Lipzen A."/>
            <person name="Lukacs Z."/>
            <person name="Mihaltcheva S."/>
            <person name="Morgado L.N."/>
            <person name="Niskanen T."/>
            <person name="Noordeloos M.E."/>
            <person name="Ohm R.A."/>
            <person name="Ortiz-Santana B."/>
            <person name="Ovrebo C."/>
            <person name="Racz N."/>
            <person name="Riley R."/>
            <person name="Savchenko A."/>
            <person name="Shiryaev A."/>
            <person name="Soop K."/>
            <person name="Spirin V."/>
            <person name="Szebenyi C."/>
            <person name="Tomsovsky M."/>
            <person name="Tulloss R.E."/>
            <person name="Uehling J."/>
            <person name="Grigoriev I.V."/>
            <person name="Vagvolgyi C."/>
            <person name="Papp T."/>
            <person name="Martin F.M."/>
            <person name="Miettinen O."/>
            <person name="Hibbett D.S."/>
            <person name="Nagy L.G."/>
        </authorList>
    </citation>
    <scope>NUCLEOTIDE SEQUENCE [LARGE SCALE GENOMIC DNA]</scope>
    <source>
        <strain evidence="1 2">NL-1719</strain>
    </source>
</reference>
<proteinExistence type="predicted"/>
<gene>
    <name evidence="1" type="ORF">BDN72DRAFT_843792</name>
</gene>
<dbReference type="Proteomes" id="UP000308600">
    <property type="component" value="Unassembled WGS sequence"/>
</dbReference>